<dbReference type="EMBL" id="JACGCM010001684">
    <property type="protein sequence ID" value="KAF6151614.1"/>
    <property type="molecule type" value="Genomic_DNA"/>
</dbReference>
<name>A0A7J7MA11_9MAGN</name>
<proteinExistence type="predicted"/>
<keyword evidence="3" id="KW-1185">Reference proteome</keyword>
<dbReference type="AlphaFoldDB" id="A0A7J7MA11"/>
<comment type="caution">
    <text evidence="2">The sequence shown here is derived from an EMBL/GenBank/DDBJ whole genome shotgun (WGS) entry which is preliminary data.</text>
</comment>
<dbReference type="Proteomes" id="UP000541444">
    <property type="component" value="Unassembled WGS sequence"/>
</dbReference>
<keyword evidence="1" id="KW-1133">Transmembrane helix</keyword>
<keyword evidence="1" id="KW-0472">Membrane</keyword>
<keyword evidence="1" id="KW-0812">Transmembrane</keyword>
<evidence type="ECO:0000313" key="2">
    <source>
        <dbReference type="EMBL" id="KAF6151614.1"/>
    </source>
</evidence>
<evidence type="ECO:0000313" key="3">
    <source>
        <dbReference type="Proteomes" id="UP000541444"/>
    </source>
</evidence>
<evidence type="ECO:0000256" key="1">
    <source>
        <dbReference type="SAM" id="Phobius"/>
    </source>
</evidence>
<reference evidence="2 3" key="1">
    <citation type="journal article" date="2020" name="IScience">
        <title>Genome Sequencing of the Endangered Kingdonia uniflora (Circaeasteraceae, Ranunculales) Reveals Potential Mechanisms of Evolutionary Specialization.</title>
        <authorList>
            <person name="Sun Y."/>
            <person name="Deng T."/>
            <person name="Zhang A."/>
            <person name="Moore M.J."/>
            <person name="Landis J.B."/>
            <person name="Lin N."/>
            <person name="Zhang H."/>
            <person name="Zhang X."/>
            <person name="Huang J."/>
            <person name="Zhang X."/>
            <person name="Sun H."/>
            <person name="Wang H."/>
        </authorList>
    </citation>
    <scope>NUCLEOTIDE SEQUENCE [LARGE SCALE GENOMIC DNA]</scope>
    <source>
        <strain evidence="2">TB1705</strain>
        <tissue evidence="2">Leaf</tissue>
    </source>
</reference>
<gene>
    <name evidence="2" type="ORF">GIB67_010290</name>
</gene>
<organism evidence="2 3">
    <name type="scientific">Kingdonia uniflora</name>
    <dbReference type="NCBI Taxonomy" id="39325"/>
    <lineage>
        <taxon>Eukaryota</taxon>
        <taxon>Viridiplantae</taxon>
        <taxon>Streptophyta</taxon>
        <taxon>Embryophyta</taxon>
        <taxon>Tracheophyta</taxon>
        <taxon>Spermatophyta</taxon>
        <taxon>Magnoliopsida</taxon>
        <taxon>Ranunculales</taxon>
        <taxon>Circaeasteraceae</taxon>
        <taxon>Kingdonia</taxon>
    </lineage>
</organism>
<sequence length="201" mass="22976">MAREENIPYQVYCPSSRHSVSRNSISKPILKGIRVSDQQIPHGVYTDPFTNTRPKVERERTTSSAYEAFGRVSFVGIMIEFRALIVVDVVVFLVLSMIDLEFRKSIRGEHFRWGAVWTISPRLPFRALFCQVSPYASNIQGGSESQDQQYCLAGVGEDPYEDEDMTFLKFADVTIEDYWDAMIEVHEHKIKVTAKGKAKET</sequence>
<accession>A0A7J7MA11</accession>
<protein>
    <submittedName>
        <fullName evidence="2">Uncharacterized protein</fullName>
    </submittedName>
</protein>
<feature type="transmembrane region" description="Helical" evidence="1">
    <location>
        <begin position="74"/>
        <end position="98"/>
    </location>
</feature>